<dbReference type="PANTHER" id="PTHR15000">
    <property type="entry name" value="ERYTHROID DIFFERENTIATION-RELATED FACTOR 1"/>
    <property type="match status" value="1"/>
</dbReference>
<accession>A0ABN9HIC1</accession>
<dbReference type="EMBL" id="CATNWA010021001">
    <property type="protein sequence ID" value="CAI9620884.1"/>
    <property type="molecule type" value="Genomic_DNA"/>
</dbReference>
<sequence length="174" mass="19360">MMMKKMQNRKHYGTIRTLLLNCLKLVDKGRHPQIIASANYMLSELFQLEPKKEEGIDAASNGNSDESYSEEEEEEELGDSDENGAYSSTSNPSEDSKAVAVINSVRELSVPEKYKSTHQIRPSCAFPVCSDTEERCRLVLGYVLEGLKSIDGSVKKEGELPAADPNTPIPLKYE</sequence>
<evidence type="ECO:0000313" key="4">
    <source>
        <dbReference type="Proteomes" id="UP001162483"/>
    </source>
</evidence>
<dbReference type="PANTHER" id="PTHR15000:SF1">
    <property type="entry name" value="ERYTHROID DIFFERENTIATION-RELATED FACTOR 1"/>
    <property type="match status" value="1"/>
</dbReference>
<keyword evidence="4" id="KW-1185">Reference proteome</keyword>
<dbReference type="InterPro" id="IPR056582">
    <property type="entry name" value="EDRF1_N"/>
</dbReference>
<dbReference type="Pfam" id="PF23788">
    <property type="entry name" value="EDRF1_N"/>
    <property type="match status" value="1"/>
</dbReference>
<name>A0ABN9HIC1_9NEOB</name>
<organism evidence="3 4">
    <name type="scientific">Staurois parvus</name>
    <dbReference type="NCBI Taxonomy" id="386267"/>
    <lineage>
        <taxon>Eukaryota</taxon>
        <taxon>Metazoa</taxon>
        <taxon>Chordata</taxon>
        <taxon>Craniata</taxon>
        <taxon>Vertebrata</taxon>
        <taxon>Euteleostomi</taxon>
        <taxon>Amphibia</taxon>
        <taxon>Batrachia</taxon>
        <taxon>Anura</taxon>
        <taxon>Neobatrachia</taxon>
        <taxon>Ranoidea</taxon>
        <taxon>Ranidae</taxon>
        <taxon>Staurois</taxon>
    </lineage>
</organism>
<comment type="caution">
    <text evidence="3">The sequence shown here is derived from an EMBL/GenBank/DDBJ whole genome shotgun (WGS) entry which is preliminary data.</text>
</comment>
<reference evidence="3" key="1">
    <citation type="submission" date="2023-05" db="EMBL/GenBank/DDBJ databases">
        <authorList>
            <person name="Stuckert A."/>
        </authorList>
    </citation>
    <scope>NUCLEOTIDE SEQUENCE</scope>
</reference>
<protein>
    <recommendedName>
        <fullName evidence="2">EDRF1 N-terminal domain-containing protein</fullName>
    </recommendedName>
</protein>
<dbReference type="Proteomes" id="UP001162483">
    <property type="component" value="Unassembled WGS sequence"/>
</dbReference>
<evidence type="ECO:0000259" key="2">
    <source>
        <dbReference type="Pfam" id="PF23788"/>
    </source>
</evidence>
<feature type="domain" description="EDRF1 N-terminal" evidence="2">
    <location>
        <begin position="1"/>
        <end position="95"/>
    </location>
</feature>
<evidence type="ECO:0000313" key="3">
    <source>
        <dbReference type="EMBL" id="CAI9620884.1"/>
    </source>
</evidence>
<feature type="region of interest" description="Disordered" evidence="1">
    <location>
        <begin position="54"/>
        <end position="98"/>
    </location>
</feature>
<feature type="compositionally biased region" description="Acidic residues" evidence="1">
    <location>
        <begin position="67"/>
        <end position="82"/>
    </location>
</feature>
<proteinExistence type="predicted"/>
<feature type="region of interest" description="Disordered" evidence="1">
    <location>
        <begin position="154"/>
        <end position="174"/>
    </location>
</feature>
<feature type="non-terminal residue" evidence="3">
    <location>
        <position position="174"/>
    </location>
</feature>
<evidence type="ECO:0000256" key="1">
    <source>
        <dbReference type="SAM" id="MobiDB-lite"/>
    </source>
</evidence>
<gene>
    <name evidence="3" type="ORF">SPARVUS_LOCUS16046903</name>
</gene>